<dbReference type="AlphaFoldDB" id="A0A6P9A3L4"/>
<dbReference type="GeneID" id="117651392"/>
<dbReference type="Pfam" id="PF10266">
    <property type="entry name" value="Strumpellin"/>
    <property type="match status" value="1"/>
</dbReference>
<evidence type="ECO:0000313" key="4">
    <source>
        <dbReference type="RefSeq" id="XP_034251291.1"/>
    </source>
</evidence>
<proteinExistence type="inferred from homology"/>
<dbReference type="GO" id="GO:0030041">
    <property type="term" value="P:actin filament polymerization"/>
    <property type="evidence" value="ECO:0007669"/>
    <property type="project" value="TreeGrafter"/>
</dbReference>
<evidence type="ECO:0000256" key="1">
    <source>
        <dbReference type="ARBA" id="ARBA00006224"/>
    </source>
</evidence>
<comment type="similarity">
    <text evidence="1">Belongs to the strumpellin family.</text>
</comment>
<evidence type="ECO:0000313" key="2">
    <source>
        <dbReference type="Proteomes" id="UP000515158"/>
    </source>
</evidence>
<dbReference type="PANTHER" id="PTHR15691:SF6">
    <property type="entry name" value="WASH COMPLEX SUBUNIT 5"/>
    <property type="match status" value="1"/>
</dbReference>
<organism evidence="4">
    <name type="scientific">Thrips palmi</name>
    <name type="common">Melon thrips</name>
    <dbReference type="NCBI Taxonomy" id="161013"/>
    <lineage>
        <taxon>Eukaryota</taxon>
        <taxon>Metazoa</taxon>
        <taxon>Ecdysozoa</taxon>
        <taxon>Arthropoda</taxon>
        <taxon>Hexapoda</taxon>
        <taxon>Insecta</taxon>
        <taxon>Pterygota</taxon>
        <taxon>Neoptera</taxon>
        <taxon>Paraneoptera</taxon>
        <taxon>Thysanoptera</taxon>
        <taxon>Terebrantia</taxon>
        <taxon>Thripoidea</taxon>
        <taxon>Thripidae</taxon>
        <taxon>Thrips</taxon>
    </lineage>
</organism>
<protein>
    <submittedName>
        <fullName evidence="3 4">WASH complex subunit 5</fullName>
    </submittedName>
</protein>
<dbReference type="KEGG" id="tpal:117651392"/>
<evidence type="ECO:0000313" key="5">
    <source>
        <dbReference type="RefSeq" id="XP_034251292.1"/>
    </source>
</evidence>
<name>A0A6P9A3L4_THRPL</name>
<dbReference type="GO" id="GO:0140285">
    <property type="term" value="P:endosome fission"/>
    <property type="evidence" value="ECO:0007669"/>
    <property type="project" value="TreeGrafter"/>
</dbReference>
<dbReference type="GO" id="GO:0071203">
    <property type="term" value="C:WASH complex"/>
    <property type="evidence" value="ECO:0007669"/>
    <property type="project" value="InterPro"/>
</dbReference>
<sequence>MADFLAENNPCGQTVVRLVSRGNAIIAELLRLKDFIPPVFKLETKQDLQKYRDVICDFSYFKTADVFENNIEANVELQDLDEEFRENYSEILSRFYLALESIHQYVGDLNRFLSDLEEGFYIQQTLESVFQCDEGKQLMCEALYLYGVMLLVVDFHIDGTVRERMLVSYYRYSAQRSSHGSNVDDVCKLLRSTGYSSVSGSRRPSNYPEDFFRRVALPEVYVSVVLGCLRSDDIYHQMAAYPFPEHRSCALAGQAAMLFICLFFAPNVLHSQTAQMREVVDKYFPDNWVISVYMGMTVNLLDWWEPYKAAKTALSNTLDSANIKDHATRFAAKLQKLIHQTRQLLQEGALNEDVVLDHVNKVVNLVRECNVTLRWLMLHTAALPPAADSNKRCRQVRDQVIIDAKYEPLQIFELLLNTAQFEFKFKELFKRLLSEKTNRWNNDKKEAVERMQELAEAFSGTKPLTRVDKNENLQLWFSEMGKQIDLLKHEEATSTGRKVAQMIEALNEVQEFHQLEANMQVKQFLLDTRTHLHHMVRAGNIKEDVLITLQMIADLSYAWEIVESYTKYMQEGIKKDPGLVIKLRATFLKLSSALETPLLRINQARSADLVSVSRYYSGELVAYVRTVLHVIPETMFGLMARIVHLQTHVIKELPTRLEKERLKDFAQLDDRREVARLTHDVSILTEGILAMKSTLVGIIRIDPKQLLEDGIRRELVKHISIALHNGLIFNPKAKVSELIPKLEALGETMDGHRRSFEYIQDYVNICGLRIWQEEVSRVMGYNVEQECNAFLRTKVQDWQSVHQSRAIPIPNFPPPSQDPASVNFIGRLARELIRITDPKSTIYVEHMTAWYDVKTHKEVINMKVFSKINKSIGIAGLTGLDKLLSFMIVTEIQNLLGALHKGVLKDKAWLEMFATVSKGLAPTTGVVSNPARWYSQHWSRAQRVWPQILDWVLKVGQMQLLRKHIGYELNVACRFDSKHLAAALTNMNLALLSDVQAHYRDPGRPYPKGDSPLMFELTTYLDWAGIADPWAKIYVTTRNLPYFALLCFLFVLSQLQKLAYVRSVGGLSCKRPQEPLDGMALVLGMQTILKQFHPEVAKQFLLYISQFVKSHIDSIAPNGSKTPSELPPEVMSALYFLEGFIKVSGQPRQVLSTHIPNTILDLYQVLGS</sequence>
<dbReference type="CTD" id="39766"/>
<gene>
    <name evidence="3 4 5" type="primary">LOC117651392</name>
</gene>
<dbReference type="RefSeq" id="XP_034251290.1">
    <property type="nucleotide sequence ID" value="XM_034395399.1"/>
</dbReference>
<dbReference type="PANTHER" id="PTHR15691">
    <property type="entry name" value="WASH COMPLEX SUBUNIT 5"/>
    <property type="match status" value="1"/>
</dbReference>
<keyword evidence="2" id="KW-1185">Reference proteome</keyword>
<dbReference type="OrthoDB" id="565118at2759"/>
<dbReference type="GO" id="GO:0051125">
    <property type="term" value="P:regulation of actin nucleation"/>
    <property type="evidence" value="ECO:0007669"/>
    <property type="project" value="TreeGrafter"/>
</dbReference>
<dbReference type="RefSeq" id="XP_034251292.1">
    <property type="nucleotide sequence ID" value="XM_034395401.1"/>
</dbReference>
<dbReference type="Proteomes" id="UP000515158">
    <property type="component" value="Unplaced"/>
</dbReference>
<dbReference type="GO" id="GO:0007032">
    <property type="term" value="P:endosome organization"/>
    <property type="evidence" value="ECO:0007669"/>
    <property type="project" value="TreeGrafter"/>
</dbReference>
<reference evidence="3 4" key="1">
    <citation type="submission" date="2025-04" db="UniProtKB">
        <authorList>
            <consortium name="RefSeq"/>
        </authorList>
    </citation>
    <scope>IDENTIFICATION</scope>
    <source>
        <tissue evidence="3 4">Total insect</tissue>
    </source>
</reference>
<dbReference type="GO" id="GO:0005768">
    <property type="term" value="C:endosome"/>
    <property type="evidence" value="ECO:0007669"/>
    <property type="project" value="TreeGrafter"/>
</dbReference>
<dbReference type="InterPro" id="IPR019393">
    <property type="entry name" value="WASH_strumpellin"/>
</dbReference>
<accession>A0A6P9A3L4</accession>
<evidence type="ECO:0000313" key="3">
    <source>
        <dbReference type="RefSeq" id="XP_034251290.1"/>
    </source>
</evidence>
<dbReference type="RefSeq" id="XP_034251291.1">
    <property type="nucleotide sequence ID" value="XM_034395400.1"/>
</dbReference>